<feature type="transmembrane region" description="Helical" evidence="1">
    <location>
        <begin position="28"/>
        <end position="52"/>
    </location>
</feature>
<keyword evidence="1" id="KW-0472">Membrane</keyword>
<evidence type="ECO:0000256" key="1">
    <source>
        <dbReference type="SAM" id="Phobius"/>
    </source>
</evidence>
<proteinExistence type="predicted"/>
<name>A0A1H4MIP9_9MICO</name>
<protein>
    <submittedName>
        <fullName evidence="2">Cytochrome b/b6/petB</fullName>
    </submittedName>
</protein>
<dbReference type="STRING" id="640635.SAMN04489806_1879"/>
<dbReference type="Proteomes" id="UP000199183">
    <property type="component" value="Unassembled WGS sequence"/>
</dbReference>
<dbReference type="RefSeq" id="WP_091183055.1">
    <property type="nucleotide sequence ID" value="NZ_FNRY01000001.1"/>
</dbReference>
<dbReference type="EMBL" id="FNRY01000001">
    <property type="protein sequence ID" value="SEB82624.1"/>
    <property type="molecule type" value="Genomic_DNA"/>
</dbReference>
<evidence type="ECO:0000313" key="2">
    <source>
        <dbReference type="EMBL" id="SEB82624.1"/>
    </source>
</evidence>
<dbReference type="OrthoDB" id="9795587at2"/>
<feature type="transmembrane region" description="Helical" evidence="1">
    <location>
        <begin position="161"/>
        <end position="183"/>
    </location>
</feature>
<keyword evidence="1" id="KW-0812">Transmembrane</keyword>
<dbReference type="InterPro" id="IPR016174">
    <property type="entry name" value="Di-haem_cyt_TM"/>
</dbReference>
<keyword evidence="3" id="KW-1185">Reference proteome</keyword>
<feature type="transmembrane region" description="Helical" evidence="1">
    <location>
        <begin position="313"/>
        <end position="332"/>
    </location>
</feature>
<dbReference type="GO" id="GO:0016020">
    <property type="term" value="C:membrane"/>
    <property type="evidence" value="ECO:0007669"/>
    <property type="project" value="InterPro"/>
</dbReference>
<feature type="transmembrane region" description="Helical" evidence="1">
    <location>
        <begin position="268"/>
        <end position="293"/>
    </location>
</feature>
<gene>
    <name evidence="2" type="ORF">SAMN04489806_1879</name>
</gene>
<sequence length="358" mass="39292">MTTRETAGKPEAEDQRARFPRLRTGRRWLNLLWLLPAVAVLLGVLVGVAAGLRQMPGVQEFIAAYPGTSPRAEPQGFPWWLRWQHFLNIVFLIPIMRSGLQILAGRPRLFWKVGQRPGQEWLRLNDAIEQGARVSPRHDAVSLPSQLGLPGTRRSSASARWWHLTVTMLWLLNGIVFYVLLFATGQWVRTVPTSWDVVPNALSAALQYASLDFPVQDSWIAYNGLQLLTYFVTVFIAAPLAIATGMLQAPRVSRALGATTSKLFNPEVARSVHALVLGWFVVFTIVHVALVLITGAASNLTHITIGSATASPAGLVLFGIGVIVLAVLWLIVSPVTNKWPNAVQKVAVTALGPLARLF</sequence>
<dbReference type="GO" id="GO:0022904">
    <property type="term" value="P:respiratory electron transport chain"/>
    <property type="evidence" value="ECO:0007669"/>
    <property type="project" value="InterPro"/>
</dbReference>
<organism evidence="2 3">
    <name type="scientific">Paramicrobacterium humi</name>
    <dbReference type="NCBI Taxonomy" id="640635"/>
    <lineage>
        <taxon>Bacteria</taxon>
        <taxon>Bacillati</taxon>
        <taxon>Actinomycetota</taxon>
        <taxon>Actinomycetes</taxon>
        <taxon>Micrococcales</taxon>
        <taxon>Microbacteriaceae</taxon>
        <taxon>Paramicrobacterium</taxon>
    </lineage>
</organism>
<feature type="transmembrane region" description="Helical" evidence="1">
    <location>
        <begin position="86"/>
        <end position="104"/>
    </location>
</feature>
<dbReference type="SUPFAM" id="SSF81342">
    <property type="entry name" value="Transmembrane di-heme cytochromes"/>
    <property type="match status" value="1"/>
</dbReference>
<evidence type="ECO:0000313" key="3">
    <source>
        <dbReference type="Proteomes" id="UP000199183"/>
    </source>
</evidence>
<keyword evidence="1" id="KW-1133">Transmembrane helix</keyword>
<feature type="transmembrane region" description="Helical" evidence="1">
    <location>
        <begin position="227"/>
        <end position="247"/>
    </location>
</feature>
<reference evidence="2 3" key="1">
    <citation type="submission" date="2016-10" db="EMBL/GenBank/DDBJ databases">
        <authorList>
            <person name="de Groot N.N."/>
        </authorList>
    </citation>
    <scope>NUCLEOTIDE SEQUENCE [LARGE SCALE GENOMIC DNA]</scope>
    <source>
        <strain evidence="2 3">DSM 21799</strain>
    </source>
</reference>
<dbReference type="AlphaFoldDB" id="A0A1H4MIP9"/>
<dbReference type="Gene3D" id="1.20.950.20">
    <property type="entry name" value="Transmembrane di-heme cytochromes, Chain C"/>
    <property type="match status" value="1"/>
</dbReference>
<accession>A0A1H4MIP9</accession>